<accession>A0AAV5WP68</accession>
<proteinExistence type="predicted"/>
<evidence type="ECO:0000313" key="2">
    <source>
        <dbReference type="EMBL" id="GMT32395.1"/>
    </source>
</evidence>
<dbReference type="EMBL" id="BTSY01000006">
    <property type="protein sequence ID" value="GMT32395.1"/>
    <property type="molecule type" value="Genomic_DNA"/>
</dbReference>
<name>A0AAV5WP68_9BILA</name>
<keyword evidence="3" id="KW-1185">Reference proteome</keyword>
<feature type="compositionally biased region" description="Basic and acidic residues" evidence="1">
    <location>
        <begin position="134"/>
        <end position="147"/>
    </location>
</feature>
<organism evidence="2 3">
    <name type="scientific">Pristionchus fissidentatus</name>
    <dbReference type="NCBI Taxonomy" id="1538716"/>
    <lineage>
        <taxon>Eukaryota</taxon>
        <taxon>Metazoa</taxon>
        <taxon>Ecdysozoa</taxon>
        <taxon>Nematoda</taxon>
        <taxon>Chromadorea</taxon>
        <taxon>Rhabditida</taxon>
        <taxon>Rhabditina</taxon>
        <taxon>Diplogasteromorpha</taxon>
        <taxon>Diplogasteroidea</taxon>
        <taxon>Neodiplogasteridae</taxon>
        <taxon>Pristionchus</taxon>
    </lineage>
</organism>
<feature type="non-terminal residue" evidence="2">
    <location>
        <position position="1"/>
    </location>
</feature>
<comment type="caution">
    <text evidence="2">The sequence shown here is derived from an EMBL/GenBank/DDBJ whole genome shotgun (WGS) entry which is preliminary data.</text>
</comment>
<evidence type="ECO:0000256" key="1">
    <source>
        <dbReference type="SAM" id="MobiDB-lite"/>
    </source>
</evidence>
<evidence type="ECO:0000313" key="3">
    <source>
        <dbReference type="Proteomes" id="UP001432322"/>
    </source>
</evidence>
<feature type="region of interest" description="Disordered" evidence="1">
    <location>
        <begin position="133"/>
        <end position="156"/>
    </location>
</feature>
<protein>
    <submittedName>
        <fullName evidence="2">Uncharacterized protein</fullName>
    </submittedName>
</protein>
<gene>
    <name evidence="2" type="ORF">PFISCL1PPCAC_23692</name>
</gene>
<feature type="non-terminal residue" evidence="2">
    <location>
        <position position="156"/>
    </location>
</feature>
<dbReference type="Proteomes" id="UP001432322">
    <property type="component" value="Unassembled WGS sequence"/>
</dbReference>
<reference evidence="2" key="1">
    <citation type="submission" date="2023-10" db="EMBL/GenBank/DDBJ databases">
        <title>Genome assembly of Pristionchus species.</title>
        <authorList>
            <person name="Yoshida K."/>
            <person name="Sommer R.J."/>
        </authorList>
    </citation>
    <scope>NUCLEOTIDE SEQUENCE</scope>
    <source>
        <strain evidence="2">RS5133</strain>
    </source>
</reference>
<sequence length="156" mass="17428">HPIFSANREFPPSELVSVGRRNLSWCSDFLPIPLADFAVNLSIPPSIDFLASSPSTFFPVRAVSVSIPQVDGVSQYQSIDSFLLHLFFHFHHSFHFSPFSFLCLQYSEDSHAPRESQRSTMVVWAGIVVDDDATEKSMGEDEKRAEDEGSEAECDG</sequence>
<dbReference type="AlphaFoldDB" id="A0AAV5WP68"/>